<evidence type="ECO:0000256" key="8">
    <source>
        <dbReference type="ARBA" id="ARBA00022917"/>
    </source>
</evidence>
<sequence>MKDWPDMTEKLTLGWEEWASLPRLGLPAIKAKIDTGARTSSLHAFAVEPFGSPDRPRVRFGLHPIPNRPEVEIYCSARVIDRREITSSNGEAEMRYIIETPVNIGGREWPIEISLTNRESMQYRMLIGRHALMKDDAVEPRRSFIQGELSYDVYKPQASKPEVQRSLRIAILTREPENYSTQRLIEAATARDHVVELIDTRRCYMNINAFSPEVYYDGRPLPRFDAVIPRIGASLTSYGMAVVRQFEALGTYCVNTSTSIGNSRDKLLAHQLLAKHGIGMPTTAFASSPKDSDNLIELVGQTPIIIKLLESTQGRGVVLAETKKAAQSVIGAFRNLNANFLVQEFVKEAEGVDIRCLVVDGKVVASMRREAQTGDFRSNLHRGGTARSVRITKEERDAAIRAAKILGLEVAGVDLLRSNSGPKVLEVNSSPGLQGIESVSNKDIADLIIQHIERRAHPIVRRRTGRRAAAD</sequence>
<protein>
    <recommendedName>
        <fullName evidence="11">Probable alpha-L-glutamate ligase</fullName>
    </recommendedName>
</protein>
<dbReference type="GO" id="GO:0009432">
    <property type="term" value="P:SOS response"/>
    <property type="evidence" value="ECO:0007669"/>
    <property type="project" value="TreeGrafter"/>
</dbReference>
<dbReference type="GO" id="GO:0046872">
    <property type="term" value="F:metal ion binding"/>
    <property type="evidence" value="ECO:0007669"/>
    <property type="project" value="UniProtKB-KW"/>
</dbReference>
<dbReference type="AlphaFoldDB" id="A0A081B8L4"/>
<comment type="similarity">
    <text evidence="10">In the C-terminal section; belongs to the RimK family.</text>
</comment>
<dbReference type="SUPFAM" id="SSF56059">
    <property type="entry name" value="Glutathione synthetase ATP-binding domain-like"/>
    <property type="match status" value="1"/>
</dbReference>
<keyword evidence="3" id="KW-0436">Ligase</keyword>
<dbReference type="NCBIfam" id="TIGR00768">
    <property type="entry name" value="rimK_fam"/>
    <property type="match status" value="1"/>
</dbReference>
<accession>A0A081B8L4</accession>
<evidence type="ECO:0000313" key="15">
    <source>
        <dbReference type="Proteomes" id="UP000028702"/>
    </source>
</evidence>
<dbReference type="eggNOG" id="COG0189">
    <property type="taxonomic scope" value="Bacteria"/>
</dbReference>
<feature type="domain" description="ATP-grasp" evidence="13">
    <location>
        <begin position="270"/>
        <end position="453"/>
    </location>
</feature>
<dbReference type="InterPro" id="IPR004666">
    <property type="entry name" value="Rp_bS6_RimK/Lys_biosynth_LsyX"/>
</dbReference>
<dbReference type="FunFam" id="3.30.1490.20:FF:000005">
    <property type="entry name" value="Probable alpha-L-glutamate ligase 1"/>
    <property type="match status" value="1"/>
</dbReference>
<dbReference type="eggNOG" id="COG4067">
    <property type="taxonomic scope" value="Bacteria"/>
</dbReference>
<dbReference type="Gene3D" id="3.40.50.20">
    <property type="match status" value="1"/>
</dbReference>
<keyword evidence="6 12" id="KW-0067">ATP-binding</keyword>
<keyword evidence="9" id="KW-0464">Manganese</keyword>
<evidence type="ECO:0000256" key="7">
    <source>
        <dbReference type="ARBA" id="ARBA00022842"/>
    </source>
</evidence>
<evidence type="ECO:0000256" key="11">
    <source>
        <dbReference type="ARBA" id="ARBA00072141"/>
    </source>
</evidence>
<dbReference type="GO" id="GO:0005524">
    <property type="term" value="F:ATP binding"/>
    <property type="evidence" value="ECO:0007669"/>
    <property type="project" value="UniProtKB-UniRule"/>
</dbReference>
<dbReference type="GO" id="GO:0005737">
    <property type="term" value="C:cytoplasm"/>
    <property type="evidence" value="ECO:0007669"/>
    <property type="project" value="TreeGrafter"/>
</dbReference>
<proteinExistence type="inferred from homology"/>
<name>A0A081B8L4_9HYPH</name>
<dbReference type="InterPro" id="IPR013651">
    <property type="entry name" value="ATP-grasp_RimK-type"/>
</dbReference>
<evidence type="ECO:0000256" key="2">
    <source>
        <dbReference type="ARBA" id="ARBA00001946"/>
    </source>
</evidence>
<evidence type="ECO:0000256" key="3">
    <source>
        <dbReference type="ARBA" id="ARBA00022598"/>
    </source>
</evidence>
<dbReference type="Gene3D" id="2.40.70.10">
    <property type="entry name" value="Acid Proteases"/>
    <property type="match status" value="1"/>
</dbReference>
<keyword evidence="4" id="KW-0479">Metal-binding</keyword>
<organism evidence="14 15">
    <name type="scientific">Tepidicaulis marinus</name>
    <dbReference type="NCBI Taxonomy" id="1333998"/>
    <lineage>
        <taxon>Bacteria</taxon>
        <taxon>Pseudomonadati</taxon>
        <taxon>Pseudomonadota</taxon>
        <taxon>Alphaproteobacteria</taxon>
        <taxon>Hyphomicrobiales</taxon>
        <taxon>Parvibaculaceae</taxon>
        <taxon>Tepidicaulis</taxon>
    </lineage>
</organism>
<dbReference type="InterPro" id="IPR011761">
    <property type="entry name" value="ATP-grasp"/>
</dbReference>
<dbReference type="PROSITE" id="PS50975">
    <property type="entry name" value="ATP_GRASP"/>
    <property type="match status" value="1"/>
</dbReference>
<dbReference type="Pfam" id="PF05618">
    <property type="entry name" value="Zn_protease"/>
    <property type="match status" value="1"/>
</dbReference>
<evidence type="ECO:0000259" key="13">
    <source>
        <dbReference type="PROSITE" id="PS50975"/>
    </source>
</evidence>
<dbReference type="GO" id="GO:0006412">
    <property type="term" value="P:translation"/>
    <property type="evidence" value="ECO:0007669"/>
    <property type="project" value="UniProtKB-KW"/>
</dbReference>
<keyword evidence="7" id="KW-0460">Magnesium</keyword>
<gene>
    <name evidence="14" type="ORF">M2A_0881</name>
</gene>
<dbReference type="Pfam" id="PF08443">
    <property type="entry name" value="RimK"/>
    <property type="match status" value="1"/>
</dbReference>
<dbReference type="EMBL" id="BBIO01000003">
    <property type="protein sequence ID" value="GAK44382.1"/>
    <property type="molecule type" value="Genomic_DNA"/>
</dbReference>
<evidence type="ECO:0000256" key="6">
    <source>
        <dbReference type="ARBA" id="ARBA00022840"/>
    </source>
</evidence>
<evidence type="ECO:0000256" key="9">
    <source>
        <dbReference type="ARBA" id="ARBA00023211"/>
    </source>
</evidence>
<dbReference type="InterPro" id="IPR021109">
    <property type="entry name" value="Peptidase_aspartic_dom_sf"/>
</dbReference>
<dbReference type="PANTHER" id="PTHR21621:SF7">
    <property type="entry name" value="RIBOSOMAL PROTEIN BS6--L-GLUTAMATE LIGASE"/>
    <property type="match status" value="1"/>
</dbReference>
<comment type="caution">
    <text evidence="14">The sequence shown here is derived from an EMBL/GenBank/DDBJ whole genome shotgun (WGS) entry which is preliminary data.</text>
</comment>
<dbReference type="Gene3D" id="3.30.470.20">
    <property type="entry name" value="ATP-grasp fold, B domain"/>
    <property type="match status" value="1"/>
</dbReference>
<evidence type="ECO:0000256" key="1">
    <source>
        <dbReference type="ARBA" id="ARBA00001936"/>
    </source>
</evidence>
<keyword evidence="8" id="KW-0648">Protein biosynthesis</keyword>
<dbReference type="SUPFAM" id="SSF50630">
    <property type="entry name" value="Acid proteases"/>
    <property type="match status" value="1"/>
</dbReference>
<dbReference type="Gene3D" id="3.30.1490.20">
    <property type="entry name" value="ATP-grasp fold, A domain"/>
    <property type="match status" value="1"/>
</dbReference>
<dbReference type="InterPro" id="IPR008503">
    <property type="entry name" value="Asp_endopeptidase"/>
</dbReference>
<evidence type="ECO:0000313" key="14">
    <source>
        <dbReference type="EMBL" id="GAK44382.1"/>
    </source>
</evidence>
<reference evidence="14 15" key="1">
    <citation type="submission" date="2014-07" db="EMBL/GenBank/DDBJ databases">
        <title>Tepidicaulis marinum gen. nov., sp. nov., a novel marine bacterium denitrifying nitrate to nitrous oxide strictly under microaerobic conditions.</title>
        <authorList>
            <person name="Takeuchi M."/>
            <person name="Yamagishi T."/>
            <person name="Kamagata Y."/>
            <person name="Oshima K."/>
            <person name="Hattori M."/>
            <person name="Katayama T."/>
            <person name="Hanada S."/>
            <person name="Tamaki H."/>
            <person name="Marumo K."/>
            <person name="Maeda H."/>
            <person name="Nedachi M."/>
            <person name="Iwasaki W."/>
            <person name="Suwa Y."/>
            <person name="Sakata S."/>
        </authorList>
    </citation>
    <scope>NUCLEOTIDE SEQUENCE [LARGE SCALE GENOMIC DNA]</scope>
    <source>
        <strain evidence="14 15">MA2</strain>
    </source>
</reference>
<keyword evidence="5 12" id="KW-0547">Nucleotide-binding</keyword>
<dbReference type="InterPro" id="IPR013815">
    <property type="entry name" value="ATP_grasp_subdomain_1"/>
</dbReference>
<dbReference type="InterPro" id="IPR041107">
    <property type="entry name" value="Rimk_N"/>
</dbReference>
<dbReference type="GO" id="GO:0018169">
    <property type="term" value="F:ribosomal S6-glutamic acid ligase activity"/>
    <property type="evidence" value="ECO:0007669"/>
    <property type="project" value="TreeGrafter"/>
</dbReference>
<dbReference type="Proteomes" id="UP000028702">
    <property type="component" value="Unassembled WGS sequence"/>
</dbReference>
<evidence type="ECO:0000256" key="12">
    <source>
        <dbReference type="PROSITE-ProRule" id="PRU00409"/>
    </source>
</evidence>
<comment type="cofactor">
    <cofactor evidence="2">
        <name>Mg(2+)</name>
        <dbReference type="ChEBI" id="CHEBI:18420"/>
    </cofactor>
</comment>
<dbReference type="Pfam" id="PF18030">
    <property type="entry name" value="Rimk_N"/>
    <property type="match status" value="1"/>
</dbReference>
<dbReference type="STRING" id="1333998.M2A_0881"/>
<comment type="cofactor">
    <cofactor evidence="1">
        <name>Mn(2+)</name>
        <dbReference type="ChEBI" id="CHEBI:29035"/>
    </cofactor>
</comment>
<dbReference type="NCBIfam" id="NF007764">
    <property type="entry name" value="PRK10446.1"/>
    <property type="match status" value="1"/>
</dbReference>
<keyword evidence="15" id="KW-1185">Reference proteome</keyword>
<dbReference type="PANTHER" id="PTHR21621">
    <property type="entry name" value="RIBOSOMAL PROTEIN S6 MODIFICATION PROTEIN"/>
    <property type="match status" value="1"/>
</dbReference>
<evidence type="ECO:0000256" key="4">
    <source>
        <dbReference type="ARBA" id="ARBA00022723"/>
    </source>
</evidence>
<evidence type="ECO:0000256" key="10">
    <source>
        <dbReference type="ARBA" id="ARBA00061239"/>
    </source>
</evidence>
<evidence type="ECO:0000256" key="5">
    <source>
        <dbReference type="ARBA" id="ARBA00022741"/>
    </source>
</evidence>